<dbReference type="AlphaFoldDB" id="A0A0G4H9C0"/>
<feature type="region of interest" description="Disordered" evidence="1">
    <location>
        <begin position="24"/>
        <end position="117"/>
    </location>
</feature>
<feature type="compositionally biased region" description="Acidic residues" evidence="1">
    <location>
        <begin position="321"/>
        <end position="335"/>
    </location>
</feature>
<proteinExistence type="predicted"/>
<feature type="region of interest" description="Disordered" evidence="1">
    <location>
        <begin position="265"/>
        <end position="352"/>
    </location>
</feature>
<evidence type="ECO:0008006" key="3">
    <source>
        <dbReference type="Google" id="ProtNLM"/>
    </source>
</evidence>
<organism evidence="2">
    <name type="scientific">Chromera velia CCMP2878</name>
    <dbReference type="NCBI Taxonomy" id="1169474"/>
    <lineage>
        <taxon>Eukaryota</taxon>
        <taxon>Sar</taxon>
        <taxon>Alveolata</taxon>
        <taxon>Colpodellida</taxon>
        <taxon>Chromeraceae</taxon>
        <taxon>Chromera</taxon>
    </lineage>
</organism>
<feature type="region of interest" description="Disordered" evidence="1">
    <location>
        <begin position="518"/>
        <end position="559"/>
    </location>
</feature>
<accession>A0A0G4H9C0</accession>
<gene>
    <name evidence="2" type="ORF">Cvel_25272</name>
</gene>
<evidence type="ECO:0000313" key="2">
    <source>
        <dbReference type="EMBL" id="CEM40376.1"/>
    </source>
</evidence>
<feature type="compositionally biased region" description="Polar residues" evidence="1">
    <location>
        <begin position="91"/>
        <end position="101"/>
    </location>
</feature>
<protein>
    <recommendedName>
        <fullName evidence="3">SET domain-containing protein</fullName>
    </recommendedName>
</protein>
<feature type="compositionally biased region" description="Basic and acidic residues" evidence="1">
    <location>
        <begin position="281"/>
        <end position="291"/>
    </location>
</feature>
<reference evidence="2" key="1">
    <citation type="submission" date="2014-11" db="EMBL/GenBank/DDBJ databases">
        <authorList>
            <person name="Otto D Thomas"/>
            <person name="Naeem Raeece"/>
        </authorList>
    </citation>
    <scope>NUCLEOTIDE SEQUENCE</scope>
</reference>
<feature type="compositionally biased region" description="Polar residues" evidence="1">
    <location>
        <begin position="265"/>
        <end position="278"/>
    </location>
</feature>
<sequence>MNYKNKMMLPNELRLLKGRCENVECPASMGNHRDEQTAPPASGPSEDAGSGAERAKKQRKTGPRTQRESPSRGKGRGKGLAALRHSKGKNSQHLVHPQVSQAEKEVGGRKNAGRGNGQRCEHGLWRRNCKKCGSKSFCEHGRQRRYCKDCGGEGFCEHGRRRDNCKECGGGSICEHGRRRDSCKECGGSQICEHGRRRYRCKECEGGGVRGNQRQKGKGKEGSHKKNGNKNKVTSFASLHAQAAAAAAAAAATAASPVKRKKAVSVSQKDIQSDQPQQFAKGEKEPEPETGKRKRKGAPSQPFSSSSSSSSSAAPAAPSAESEDGGDEVSSDETQEGSRRRCPRLTEQQEGLKMIKPHKIARQHPSGKGGRTVAVLGSGVEVKKSTIEGAENGLFVTRQFAKDELITEYDGHLYSKSEVSRKSALWLHVTNLAPGPDTLLCSPVKPRKGQGGAGYINDPSLRMTEEGTFAYDPEGRKRKYNAHADVLKEDIKNKEAKAEWNLVLRSIEWINLAVVKEEGEEVAQGPEKKEEGGGESESTDGQKSSEDKKVVQQLKQEED</sequence>
<dbReference type="EMBL" id="CDMZ01002025">
    <property type="protein sequence ID" value="CEM40376.1"/>
    <property type="molecule type" value="Genomic_DNA"/>
</dbReference>
<evidence type="ECO:0000256" key="1">
    <source>
        <dbReference type="SAM" id="MobiDB-lite"/>
    </source>
</evidence>
<dbReference type="Gene3D" id="2.170.270.10">
    <property type="entry name" value="SET domain"/>
    <property type="match status" value="1"/>
</dbReference>
<feature type="region of interest" description="Disordered" evidence="1">
    <location>
        <begin position="210"/>
        <end position="231"/>
    </location>
</feature>
<dbReference type="VEuPathDB" id="CryptoDB:Cvel_25272"/>
<feature type="compositionally biased region" description="Low complexity" evidence="1">
    <location>
        <begin position="298"/>
        <end position="320"/>
    </location>
</feature>
<dbReference type="InterPro" id="IPR046341">
    <property type="entry name" value="SET_dom_sf"/>
</dbReference>
<dbReference type="PhylomeDB" id="A0A0G4H9C0"/>
<name>A0A0G4H9C0_9ALVE</name>